<gene>
    <name evidence="2" type="ORF">HannXRQ_Chr13g0388371</name>
    <name evidence="1" type="ORF">HanXRQr2_Chr13g0567521</name>
</gene>
<dbReference type="AlphaFoldDB" id="A0A251SMX5"/>
<dbReference type="EMBL" id="MNCJ02000328">
    <property type="protein sequence ID" value="KAF5771664.1"/>
    <property type="molecule type" value="Genomic_DNA"/>
</dbReference>
<reference evidence="1" key="3">
    <citation type="submission" date="2020-06" db="EMBL/GenBank/DDBJ databases">
        <title>Helianthus annuus Genome sequencing and assembly Release 2.</title>
        <authorList>
            <person name="Gouzy J."/>
            <person name="Langlade N."/>
            <person name="Munos S."/>
        </authorList>
    </citation>
    <scope>NUCLEOTIDE SEQUENCE</scope>
    <source>
        <tissue evidence="1">Leaves</tissue>
    </source>
</reference>
<dbReference type="EMBL" id="CM007902">
    <property type="protein sequence ID" value="OTG00205.1"/>
    <property type="molecule type" value="Genomic_DNA"/>
</dbReference>
<keyword evidence="3" id="KW-1185">Reference proteome</keyword>
<proteinExistence type="predicted"/>
<protein>
    <submittedName>
        <fullName evidence="2">Uncharacterized protein</fullName>
    </submittedName>
</protein>
<sequence>MAALWSVFDEIEPSDIAKSSGDEETSLTAYRISEDDLISDIWQVTKPSHAIICER</sequence>
<organism evidence="2 3">
    <name type="scientific">Helianthus annuus</name>
    <name type="common">Common sunflower</name>
    <dbReference type="NCBI Taxonomy" id="4232"/>
    <lineage>
        <taxon>Eukaryota</taxon>
        <taxon>Viridiplantae</taxon>
        <taxon>Streptophyta</taxon>
        <taxon>Embryophyta</taxon>
        <taxon>Tracheophyta</taxon>
        <taxon>Spermatophyta</taxon>
        <taxon>Magnoliopsida</taxon>
        <taxon>eudicotyledons</taxon>
        <taxon>Gunneridae</taxon>
        <taxon>Pentapetalae</taxon>
        <taxon>asterids</taxon>
        <taxon>campanulids</taxon>
        <taxon>Asterales</taxon>
        <taxon>Asteraceae</taxon>
        <taxon>Asteroideae</taxon>
        <taxon>Heliantheae alliance</taxon>
        <taxon>Heliantheae</taxon>
        <taxon>Helianthus</taxon>
    </lineage>
</organism>
<accession>A0A251SMX5</accession>
<reference evidence="1 3" key="1">
    <citation type="journal article" date="2017" name="Nature">
        <title>The sunflower genome provides insights into oil metabolism, flowering and Asterid evolution.</title>
        <authorList>
            <person name="Badouin H."/>
            <person name="Gouzy J."/>
            <person name="Grassa C.J."/>
            <person name="Murat F."/>
            <person name="Staton S.E."/>
            <person name="Cottret L."/>
            <person name="Lelandais-Briere C."/>
            <person name="Owens G.L."/>
            <person name="Carrere S."/>
            <person name="Mayjonade B."/>
            <person name="Legrand L."/>
            <person name="Gill N."/>
            <person name="Kane N.C."/>
            <person name="Bowers J.E."/>
            <person name="Hubner S."/>
            <person name="Bellec A."/>
            <person name="Berard A."/>
            <person name="Berges H."/>
            <person name="Blanchet N."/>
            <person name="Boniface M.C."/>
            <person name="Brunel D."/>
            <person name="Catrice O."/>
            <person name="Chaidir N."/>
            <person name="Claudel C."/>
            <person name="Donnadieu C."/>
            <person name="Faraut T."/>
            <person name="Fievet G."/>
            <person name="Helmstetter N."/>
            <person name="King M."/>
            <person name="Knapp S.J."/>
            <person name="Lai Z."/>
            <person name="Le Paslier M.C."/>
            <person name="Lippi Y."/>
            <person name="Lorenzon L."/>
            <person name="Mandel J.R."/>
            <person name="Marage G."/>
            <person name="Marchand G."/>
            <person name="Marquand E."/>
            <person name="Bret-Mestries E."/>
            <person name="Morien E."/>
            <person name="Nambeesan S."/>
            <person name="Nguyen T."/>
            <person name="Pegot-Espagnet P."/>
            <person name="Pouilly N."/>
            <person name="Raftis F."/>
            <person name="Sallet E."/>
            <person name="Schiex T."/>
            <person name="Thomas J."/>
            <person name="Vandecasteele C."/>
            <person name="Vares D."/>
            <person name="Vear F."/>
            <person name="Vautrin S."/>
            <person name="Crespi M."/>
            <person name="Mangin B."/>
            <person name="Burke J.M."/>
            <person name="Salse J."/>
            <person name="Munos S."/>
            <person name="Vincourt P."/>
            <person name="Rieseberg L.H."/>
            <person name="Langlade N.B."/>
        </authorList>
    </citation>
    <scope>NUCLEOTIDE SEQUENCE [LARGE SCALE GENOMIC DNA]</scope>
    <source>
        <strain evidence="3">cv. SF193</strain>
        <tissue evidence="1">Leaves</tissue>
    </source>
</reference>
<dbReference type="InParanoid" id="A0A251SMX5"/>
<name>A0A251SMX5_HELAN</name>
<evidence type="ECO:0000313" key="2">
    <source>
        <dbReference type="EMBL" id="OTG00205.1"/>
    </source>
</evidence>
<dbReference type="Gramene" id="mRNA:HanXRQr2_Chr13g0567521">
    <property type="protein sequence ID" value="mRNA:HanXRQr2_Chr13g0567521"/>
    <property type="gene ID" value="HanXRQr2_Chr13g0567521"/>
</dbReference>
<reference evidence="2" key="2">
    <citation type="submission" date="2017-02" db="EMBL/GenBank/DDBJ databases">
        <title>Sunflower complete genome.</title>
        <authorList>
            <person name="Langlade N."/>
            <person name="Munos S."/>
        </authorList>
    </citation>
    <scope>NUCLEOTIDE SEQUENCE [LARGE SCALE GENOMIC DNA]</scope>
    <source>
        <tissue evidence="2">Leaves</tissue>
    </source>
</reference>
<dbReference type="Proteomes" id="UP000215914">
    <property type="component" value="Chromosome 13"/>
</dbReference>
<evidence type="ECO:0000313" key="1">
    <source>
        <dbReference type="EMBL" id="KAF5771664.1"/>
    </source>
</evidence>
<evidence type="ECO:0000313" key="3">
    <source>
        <dbReference type="Proteomes" id="UP000215914"/>
    </source>
</evidence>